<gene>
    <name evidence="5" type="ORF">SAMN02745157_3277</name>
</gene>
<dbReference type="AlphaFoldDB" id="A0A1M5G4G4"/>
<reference evidence="5 6" key="1">
    <citation type="submission" date="2016-11" db="EMBL/GenBank/DDBJ databases">
        <authorList>
            <person name="Jaros S."/>
            <person name="Januszkiewicz K."/>
            <person name="Wedrychowicz H."/>
        </authorList>
    </citation>
    <scope>NUCLEOTIDE SEQUENCE [LARGE SCALE GENOMIC DNA]</scope>
    <source>
        <strain evidence="5 6">DSM 19436</strain>
    </source>
</reference>
<dbReference type="EMBL" id="FQUP01000003">
    <property type="protein sequence ID" value="SHF98599.1"/>
    <property type="molecule type" value="Genomic_DNA"/>
</dbReference>
<keyword evidence="1" id="KW-0805">Transcription regulation</keyword>
<dbReference type="InterPro" id="IPR036388">
    <property type="entry name" value="WH-like_DNA-bd_sf"/>
</dbReference>
<keyword evidence="3" id="KW-0804">Transcription</keyword>
<dbReference type="PROSITE" id="PS00622">
    <property type="entry name" value="HTH_LUXR_1"/>
    <property type="match status" value="1"/>
</dbReference>
<dbReference type="Proteomes" id="UP000184485">
    <property type="component" value="Unassembled WGS sequence"/>
</dbReference>
<accession>A0A1M5G4G4</accession>
<dbReference type="Gene3D" id="1.10.10.10">
    <property type="entry name" value="Winged helix-like DNA-binding domain superfamily/Winged helix DNA-binding domain"/>
    <property type="match status" value="1"/>
</dbReference>
<dbReference type="GO" id="GO:0016887">
    <property type="term" value="F:ATP hydrolysis activity"/>
    <property type="evidence" value="ECO:0007669"/>
    <property type="project" value="InterPro"/>
</dbReference>
<evidence type="ECO:0000313" key="5">
    <source>
        <dbReference type="EMBL" id="SHF98599.1"/>
    </source>
</evidence>
<dbReference type="InterPro" id="IPR011990">
    <property type="entry name" value="TPR-like_helical_dom_sf"/>
</dbReference>
<evidence type="ECO:0000256" key="2">
    <source>
        <dbReference type="ARBA" id="ARBA00023125"/>
    </source>
</evidence>
<evidence type="ECO:0000313" key="6">
    <source>
        <dbReference type="Proteomes" id="UP000184485"/>
    </source>
</evidence>
<dbReference type="InterPro" id="IPR016032">
    <property type="entry name" value="Sig_transdc_resp-reg_C-effctor"/>
</dbReference>
<keyword evidence="6" id="KW-1185">Reference proteome</keyword>
<dbReference type="OrthoDB" id="8337506at2"/>
<dbReference type="PRINTS" id="PR00038">
    <property type="entry name" value="HTHLUXR"/>
</dbReference>
<dbReference type="InterPro" id="IPR041617">
    <property type="entry name" value="TPR_MalT"/>
</dbReference>
<feature type="domain" description="HTH luxR-type" evidence="4">
    <location>
        <begin position="823"/>
        <end position="888"/>
    </location>
</feature>
<dbReference type="GO" id="GO:0006355">
    <property type="term" value="P:regulation of DNA-templated transcription"/>
    <property type="evidence" value="ECO:0007669"/>
    <property type="project" value="InterPro"/>
</dbReference>
<dbReference type="InterPro" id="IPR027417">
    <property type="entry name" value="P-loop_NTPase"/>
</dbReference>
<dbReference type="Gene3D" id="1.25.40.10">
    <property type="entry name" value="Tetratricopeptide repeat domain"/>
    <property type="match status" value="1"/>
</dbReference>
<dbReference type="InterPro" id="IPR049945">
    <property type="entry name" value="AAA_22"/>
</dbReference>
<keyword evidence="2" id="KW-0238">DNA-binding</keyword>
<dbReference type="InterPro" id="IPR059106">
    <property type="entry name" value="WHD_MalT"/>
</dbReference>
<name>A0A1M5G4G4_9HYPH</name>
<organism evidence="5 6">
    <name type="scientific">Kaistia soli DSM 19436</name>
    <dbReference type="NCBI Taxonomy" id="1122133"/>
    <lineage>
        <taxon>Bacteria</taxon>
        <taxon>Pseudomonadati</taxon>
        <taxon>Pseudomonadota</taxon>
        <taxon>Alphaproteobacteria</taxon>
        <taxon>Hyphomicrobiales</taxon>
        <taxon>Kaistiaceae</taxon>
        <taxon>Kaistia</taxon>
    </lineage>
</organism>
<dbReference type="InterPro" id="IPR003593">
    <property type="entry name" value="AAA+_ATPase"/>
</dbReference>
<dbReference type="GO" id="GO:0003677">
    <property type="term" value="F:DNA binding"/>
    <property type="evidence" value="ECO:0007669"/>
    <property type="project" value="UniProtKB-KW"/>
</dbReference>
<dbReference type="STRING" id="1122133.SAMN02745157_3277"/>
<sequence>MAVLPFVDRIDVLPRRFGRPRGAHDVIERSFLVDRLRNGLAGQIILLRAPPGFGKSELLAAVQARCDTAQDRFSWLTLSHEDSDPAVFLDNFAAALGLDTAPAQRLGLERARQLLLSRLVAEGGRPVVILDEFQVAEGEAFSAFCNALFRQLPEPLRIIISTHRRPELSLSRIRLKGLLTEILADELAFTRSEMRRLVGKALSNEEFETFAEVTGGWPALVSLAVPLLNGTASPEVRAELIAGTHRLYRDFVLEEVAPQIPPDMREALTVCSILADFPLDLAAHLSGVDVAPRSLRDLEDFAPILVPVSQRPGWLRLHPVVRATFAAHLQSLPPERVAALHGRAAAWFAERGHLEKAVSHASRAGDFALAAEAIRQAGGVSIFLKAGHSVLAGVIDNIPTDVIHRSPSLKLSYALVLAKQGRVQQARAIIVDLRNAAESGQRSPFLAIPISALDHIEGLINVYNDRNSDAVEIERLEGIAGRLGPAETFGRGWIYNHLCIAYTVSGDLEAARTNALKSLACYREEKSSYGQIFMLIHMSLVAMLAGRPATAIMFGREAEELCQRHQWSDRNLIAIAHIPLAEALYHQTQWEAAEAMMREGMPFLARGEGWVDLFVRGYGTLARCQLAKAGIEAALAVIDRAEEVAVERALPRLRLAVDIIRIELMTRAGLLESALHIVEHLPPIDDEGVWPTWREWSDASVALARIFLRTERAEEALRLLARLDQRSREHDRGYHHLVGRVVSIEAFWAAGRLEEARGALLAAIALARPQDWLQVFLDEGLPLSQAVRGIVRRFGLSTFSPKTSEFVSRIAGAWQQGGPARPKSERDGLLSAREREVLDLLAGDATNKEIARDLGLSEATVKFHLKNLYAKLGVSRRNLAISVARQTGMIEGA</sequence>
<dbReference type="SMART" id="SM00382">
    <property type="entry name" value="AAA"/>
    <property type="match status" value="1"/>
</dbReference>
<dbReference type="Pfam" id="PF17874">
    <property type="entry name" value="TPR_MalT"/>
    <property type="match status" value="1"/>
</dbReference>
<dbReference type="SMART" id="SM00421">
    <property type="entry name" value="HTH_LUXR"/>
    <property type="match status" value="1"/>
</dbReference>
<dbReference type="Pfam" id="PF25873">
    <property type="entry name" value="WHD_MalT"/>
    <property type="match status" value="1"/>
</dbReference>
<proteinExistence type="predicted"/>
<dbReference type="RefSeq" id="WP_084527415.1">
    <property type="nucleotide sequence ID" value="NZ_FQUP01000003.1"/>
</dbReference>
<dbReference type="SUPFAM" id="SSF52540">
    <property type="entry name" value="P-loop containing nucleoside triphosphate hydrolases"/>
    <property type="match status" value="1"/>
</dbReference>
<evidence type="ECO:0000259" key="4">
    <source>
        <dbReference type="PROSITE" id="PS50043"/>
    </source>
</evidence>
<dbReference type="CDD" id="cd06170">
    <property type="entry name" value="LuxR_C_like"/>
    <property type="match status" value="1"/>
</dbReference>
<protein>
    <submittedName>
        <fullName evidence="5">LuxR family transcriptional regulator, maltose regulon positive regulatory protein</fullName>
    </submittedName>
</protein>
<dbReference type="Pfam" id="PF13401">
    <property type="entry name" value="AAA_22"/>
    <property type="match status" value="1"/>
</dbReference>
<dbReference type="PANTHER" id="PTHR44688">
    <property type="entry name" value="DNA-BINDING TRANSCRIPTIONAL ACTIVATOR DEVR_DOSR"/>
    <property type="match status" value="1"/>
</dbReference>
<dbReference type="SUPFAM" id="SSF48452">
    <property type="entry name" value="TPR-like"/>
    <property type="match status" value="1"/>
</dbReference>
<dbReference type="InterPro" id="IPR000792">
    <property type="entry name" value="Tscrpt_reg_LuxR_C"/>
</dbReference>
<evidence type="ECO:0000256" key="3">
    <source>
        <dbReference type="ARBA" id="ARBA00023163"/>
    </source>
</evidence>
<dbReference type="SUPFAM" id="SSF46894">
    <property type="entry name" value="C-terminal effector domain of the bipartite response regulators"/>
    <property type="match status" value="1"/>
</dbReference>
<dbReference type="Pfam" id="PF00196">
    <property type="entry name" value="GerE"/>
    <property type="match status" value="1"/>
</dbReference>
<dbReference type="PANTHER" id="PTHR44688:SF16">
    <property type="entry name" value="DNA-BINDING TRANSCRIPTIONAL ACTIVATOR DEVR_DOSR"/>
    <property type="match status" value="1"/>
</dbReference>
<dbReference type="Gene3D" id="3.40.50.300">
    <property type="entry name" value="P-loop containing nucleotide triphosphate hydrolases"/>
    <property type="match status" value="1"/>
</dbReference>
<evidence type="ECO:0000256" key="1">
    <source>
        <dbReference type="ARBA" id="ARBA00023015"/>
    </source>
</evidence>
<dbReference type="PROSITE" id="PS50043">
    <property type="entry name" value="HTH_LUXR_2"/>
    <property type="match status" value="1"/>
</dbReference>